<organism evidence="4 5">
    <name type="scientific">Capsella rubella</name>
    <dbReference type="NCBI Taxonomy" id="81985"/>
    <lineage>
        <taxon>Eukaryota</taxon>
        <taxon>Viridiplantae</taxon>
        <taxon>Streptophyta</taxon>
        <taxon>Embryophyta</taxon>
        <taxon>Tracheophyta</taxon>
        <taxon>Spermatophyta</taxon>
        <taxon>Magnoliopsida</taxon>
        <taxon>eudicotyledons</taxon>
        <taxon>Gunneridae</taxon>
        <taxon>Pentapetalae</taxon>
        <taxon>rosids</taxon>
        <taxon>malvids</taxon>
        <taxon>Brassicales</taxon>
        <taxon>Brassicaceae</taxon>
        <taxon>Camelineae</taxon>
        <taxon>Capsella</taxon>
    </lineage>
</organism>
<feature type="chain" id="PRO_5004341048" evidence="3">
    <location>
        <begin position="27"/>
        <end position="110"/>
    </location>
</feature>
<evidence type="ECO:0000313" key="5">
    <source>
        <dbReference type="Proteomes" id="UP000029121"/>
    </source>
</evidence>
<feature type="region of interest" description="Disordered" evidence="1">
    <location>
        <begin position="61"/>
        <end position="86"/>
    </location>
</feature>
<reference evidence="5" key="1">
    <citation type="journal article" date="2013" name="Nat. Genet.">
        <title>The Capsella rubella genome and the genomic consequences of rapid mating system evolution.</title>
        <authorList>
            <person name="Slotte T."/>
            <person name="Hazzouri K.M."/>
            <person name="Agren J.A."/>
            <person name="Koenig D."/>
            <person name="Maumus F."/>
            <person name="Guo Y.L."/>
            <person name="Steige K."/>
            <person name="Platts A.E."/>
            <person name="Escobar J.S."/>
            <person name="Newman L.K."/>
            <person name="Wang W."/>
            <person name="Mandakova T."/>
            <person name="Vello E."/>
            <person name="Smith L.M."/>
            <person name="Henz S.R."/>
            <person name="Steffen J."/>
            <person name="Takuno S."/>
            <person name="Brandvain Y."/>
            <person name="Coop G."/>
            <person name="Andolfatto P."/>
            <person name="Hu T.T."/>
            <person name="Blanchette M."/>
            <person name="Clark R.M."/>
            <person name="Quesneville H."/>
            <person name="Nordborg M."/>
            <person name="Gaut B.S."/>
            <person name="Lysak M.A."/>
            <person name="Jenkins J."/>
            <person name="Grimwood J."/>
            <person name="Chapman J."/>
            <person name="Prochnik S."/>
            <person name="Shu S."/>
            <person name="Rokhsar D."/>
            <person name="Schmutz J."/>
            <person name="Weigel D."/>
            <person name="Wright S.I."/>
        </authorList>
    </citation>
    <scope>NUCLEOTIDE SEQUENCE [LARGE SCALE GENOMIC DNA]</scope>
    <source>
        <strain evidence="5">cv. Monte Gargano</strain>
    </source>
</reference>
<accession>R0FAM4</accession>
<protein>
    <submittedName>
        <fullName evidence="4">Uncharacterized protein</fullName>
    </submittedName>
</protein>
<keyword evidence="2" id="KW-1133">Transmembrane helix</keyword>
<keyword evidence="3" id="KW-0732">Signal</keyword>
<name>R0FAM4_9BRAS</name>
<sequence length="110" mass="11862">MRTSMAFTSSFIILLLLLSQPLLISSENQESIPQVLTSWGRRLAQHADSIRVFNRKVRVGGGGRRTHRRVPSGGHGVGGSSSDTSRPSLSIALRFGSTVLSSILLILFAS</sequence>
<proteinExistence type="predicted"/>
<keyword evidence="2" id="KW-0812">Transmembrane</keyword>
<dbReference type="AlphaFoldDB" id="R0FAM4"/>
<evidence type="ECO:0000256" key="1">
    <source>
        <dbReference type="SAM" id="MobiDB-lite"/>
    </source>
</evidence>
<keyword evidence="5" id="KW-1185">Reference proteome</keyword>
<evidence type="ECO:0000256" key="3">
    <source>
        <dbReference type="SAM" id="SignalP"/>
    </source>
</evidence>
<dbReference type="EMBL" id="KB870811">
    <property type="protein sequence ID" value="EOA18781.1"/>
    <property type="molecule type" value="Genomic_DNA"/>
</dbReference>
<feature type="compositionally biased region" description="Basic residues" evidence="1">
    <location>
        <begin position="61"/>
        <end position="70"/>
    </location>
</feature>
<gene>
    <name evidence="4" type="ORF">CARUB_v10007386mg</name>
</gene>
<evidence type="ECO:0000256" key="2">
    <source>
        <dbReference type="SAM" id="Phobius"/>
    </source>
</evidence>
<evidence type="ECO:0000313" key="4">
    <source>
        <dbReference type="EMBL" id="EOA18781.1"/>
    </source>
</evidence>
<dbReference type="Proteomes" id="UP000029121">
    <property type="component" value="Unassembled WGS sequence"/>
</dbReference>
<feature type="transmembrane region" description="Helical" evidence="2">
    <location>
        <begin position="91"/>
        <end position="109"/>
    </location>
</feature>
<dbReference type="KEGG" id="crb:17878605"/>
<keyword evidence="2" id="KW-0472">Membrane</keyword>
<feature type="signal peptide" evidence="3">
    <location>
        <begin position="1"/>
        <end position="26"/>
    </location>
</feature>